<dbReference type="InterPro" id="IPR013341">
    <property type="entry name" value="Mandelate_racemase_N_dom"/>
</dbReference>
<name>A0A8J3TD43_9ACTN</name>
<feature type="domain" description="Mandelate racemase/muconate lactonizing enzyme C-terminal" evidence="6">
    <location>
        <begin position="140"/>
        <end position="237"/>
    </location>
</feature>
<dbReference type="Pfam" id="PF02746">
    <property type="entry name" value="MR_MLE_N"/>
    <property type="match status" value="1"/>
</dbReference>
<dbReference type="AlphaFoldDB" id="A0A8J3TD43"/>
<dbReference type="SFLD" id="SFLDF00155">
    <property type="entry name" value="muconate_cycloisomerase_(anti)"/>
    <property type="match status" value="1"/>
</dbReference>
<evidence type="ECO:0000256" key="3">
    <source>
        <dbReference type="ARBA" id="ARBA00022723"/>
    </source>
</evidence>
<dbReference type="InterPro" id="IPR029017">
    <property type="entry name" value="Enolase-like_N"/>
</dbReference>
<comment type="caution">
    <text evidence="7">The sequence shown here is derived from an EMBL/GenBank/DDBJ whole genome shotgun (WGS) entry which is preliminary data.</text>
</comment>
<dbReference type="PANTHER" id="PTHR48073:SF2">
    <property type="entry name" value="O-SUCCINYLBENZOATE SYNTHASE"/>
    <property type="match status" value="1"/>
</dbReference>
<reference evidence="7" key="1">
    <citation type="submission" date="2021-01" db="EMBL/GenBank/DDBJ databases">
        <title>Whole genome shotgun sequence of Planosporangium mesophilum NBRC 109066.</title>
        <authorList>
            <person name="Komaki H."/>
            <person name="Tamura T."/>
        </authorList>
    </citation>
    <scope>NUCLEOTIDE SEQUENCE</scope>
    <source>
        <strain evidence="7">NBRC 109066</strain>
    </source>
</reference>
<dbReference type="RefSeq" id="WP_168117744.1">
    <property type="nucleotide sequence ID" value="NZ_BOON01000027.1"/>
</dbReference>
<comment type="similarity">
    <text evidence="2">Belongs to the mandelate racemase/muconate lactonizing enzyme family.</text>
</comment>
<evidence type="ECO:0000256" key="2">
    <source>
        <dbReference type="ARBA" id="ARBA00008031"/>
    </source>
</evidence>
<dbReference type="Gene3D" id="3.30.390.10">
    <property type="entry name" value="Enolase-like, N-terminal domain"/>
    <property type="match status" value="1"/>
</dbReference>
<keyword evidence="4" id="KW-0460">Magnesium</keyword>
<dbReference type="InterPro" id="IPR036849">
    <property type="entry name" value="Enolase-like_C_sf"/>
</dbReference>
<dbReference type="InterPro" id="IPR034613">
    <property type="entry name" value="Muconate_cycloisomerase_anti"/>
</dbReference>
<dbReference type="CDD" id="cd03315">
    <property type="entry name" value="MLE_like"/>
    <property type="match status" value="1"/>
</dbReference>
<dbReference type="Gene3D" id="3.20.20.120">
    <property type="entry name" value="Enolase-like C-terminal domain"/>
    <property type="match status" value="1"/>
</dbReference>
<dbReference type="GO" id="GO:0016854">
    <property type="term" value="F:racemase and epimerase activity"/>
    <property type="evidence" value="ECO:0007669"/>
    <property type="project" value="UniProtKB-ARBA"/>
</dbReference>
<dbReference type="SUPFAM" id="SSF54826">
    <property type="entry name" value="Enolase N-terminal domain-like"/>
    <property type="match status" value="1"/>
</dbReference>
<dbReference type="GO" id="GO:0006518">
    <property type="term" value="P:peptide metabolic process"/>
    <property type="evidence" value="ECO:0007669"/>
    <property type="project" value="UniProtKB-ARBA"/>
</dbReference>
<protein>
    <submittedName>
        <fullName evidence="7">Muconate cycloisomerase</fullName>
    </submittedName>
</protein>
<dbReference type="PROSITE" id="PS00909">
    <property type="entry name" value="MR_MLE_2"/>
    <property type="match status" value="1"/>
</dbReference>
<comment type="cofactor">
    <cofactor evidence="1">
        <name>Mg(2+)</name>
        <dbReference type="ChEBI" id="CHEBI:18420"/>
    </cofactor>
</comment>
<organism evidence="7 8">
    <name type="scientific">Planosporangium mesophilum</name>
    <dbReference type="NCBI Taxonomy" id="689768"/>
    <lineage>
        <taxon>Bacteria</taxon>
        <taxon>Bacillati</taxon>
        <taxon>Actinomycetota</taxon>
        <taxon>Actinomycetes</taxon>
        <taxon>Micromonosporales</taxon>
        <taxon>Micromonosporaceae</taxon>
        <taxon>Planosporangium</taxon>
    </lineage>
</organism>
<evidence type="ECO:0000313" key="8">
    <source>
        <dbReference type="Proteomes" id="UP000599074"/>
    </source>
</evidence>
<keyword evidence="8" id="KW-1185">Reference proteome</keyword>
<accession>A0A8J3TD43</accession>
<dbReference type="GO" id="GO:0009063">
    <property type="term" value="P:amino acid catabolic process"/>
    <property type="evidence" value="ECO:0007669"/>
    <property type="project" value="InterPro"/>
</dbReference>
<keyword evidence="3" id="KW-0479">Metal-binding</keyword>
<dbReference type="SFLD" id="SFLDG00180">
    <property type="entry name" value="muconate_cycloisomerase"/>
    <property type="match status" value="1"/>
</dbReference>
<dbReference type="EMBL" id="BOON01000027">
    <property type="protein sequence ID" value="GII23311.1"/>
    <property type="molecule type" value="Genomic_DNA"/>
</dbReference>
<dbReference type="SMART" id="SM00922">
    <property type="entry name" value="MR_MLE"/>
    <property type="match status" value="1"/>
</dbReference>
<evidence type="ECO:0000256" key="1">
    <source>
        <dbReference type="ARBA" id="ARBA00001946"/>
    </source>
</evidence>
<dbReference type="PANTHER" id="PTHR48073">
    <property type="entry name" value="O-SUCCINYLBENZOATE SYNTHASE-RELATED"/>
    <property type="match status" value="1"/>
</dbReference>
<keyword evidence="5" id="KW-0413">Isomerase</keyword>
<proteinExistence type="inferred from homology"/>
<dbReference type="SFLD" id="SFLDS00001">
    <property type="entry name" value="Enolase"/>
    <property type="match status" value="1"/>
</dbReference>
<evidence type="ECO:0000259" key="6">
    <source>
        <dbReference type="SMART" id="SM00922"/>
    </source>
</evidence>
<dbReference type="InterPro" id="IPR013342">
    <property type="entry name" value="Mandelate_racemase_C"/>
</dbReference>
<gene>
    <name evidence="7" type="ORF">Pme01_29080</name>
</gene>
<evidence type="ECO:0000256" key="4">
    <source>
        <dbReference type="ARBA" id="ARBA00022842"/>
    </source>
</evidence>
<sequence length="367" mass="39758">MKITAIEAIPFNIPLTTPTVFAHAGIDSAEHVLIRVHTDDGVVGQAEAPARPFTYGESQESIVKAINAWFAPAMVGLDPLRREVYRDRMSWLVHNHTARGAVDMAVWDVIGQALGQPCHLLLGGYTESMAVAHILFARSPEGMVEEALELRERCGFNTFKVKVGKDVGTDIRAVRGLRAALGADVELYVDANKGWSADDAIRVLPVMREVGVTMLEEPTPAFEPLARRRVAAASEIPILGDESVTRLGEVAREILDNHSQLISIKVARTGFTESERIVGLCEGLGVGMAMGSQMDGMVGTLATLAFGAAFRSTSLRAGELDYFMQLTDDLLTEPLVVTDGQLRVPGKPGIGIEIDEAKLAHYRIDTD</sequence>
<dbReference type="FunFam" id="3.30.390.10:FF:000009">
    <property type="entry name" value="Hydrophobic dipeptide epimerase"/>
    <property type="match status" value="1"/>
</dbReference>
<evidence type="ECO:0000256" key="5">
    <source>
        <dbReference type="ARBA" id="ARBA00023235"/>
    </source>
</evidence>
<dbReference type="SUPFAM" id="SSF51604">
    <property type="entry name" value="Enolase C-terminal domain-like"/>
    <property type="match status" value="1"/>
</dbReference>
<dbReference type="Proteomes" id="UP000599074">
    <property type="component" value="Unassembled WGS sequence"/>
</dbReference>
<dbReference type="InterPro" id="IPR018110">
    <property type="entry name" value="Mandel_Rmase/mucon_lact_enz_CS"/>
</dbReference>
<dbReference type="GO" id="GO:0000287">
    <property type="term" value="F:magnesium ion binding"/>
    <property type="evidence" value="ECO:0007669"/>
    <property type="project" value="UniProtKB-ARBA"/>
</dbReference>
<dbReference type="InterPro" id="IPR029065">
    <property type="entry name" value="Enolase_C-like"/>
</dbReference>
<evidence type="ECO:0000313" key="7">
    <source>
        <dbReference type="EMBL" id="GII23311.1"/>
    </source>
</evidence>
<dbReference type="Pfam" id="PF13378">
    <property type="entry name" value="MR_MLE_C"/>
    <property type="match status" value="1"/>
</dbReference>